<proteinExistence type="predicted"/>
<evidence type="ECO:0000313" key="2">
    <source>
        <dbReference type="EMBL" id="EKT61816.1"/>
    </source>
</evidence>
<keyword evidence="3" id="KW-1185">Reference proteome</keyword>
<keyword evidence="1" id="KW-0175">Coiled coil</keyword>
<dbReference type="AlphaFoldDB" id="K8WPC5"/>
<reference evidence="2 3" key="1">
    <citation type="journal article" date="2012" name="BMC Genomics">
        <title>Comparative genomics of bacteria in the genus Providencia isolated from wild Drosophila melanogaster.</title>
        <authorList>
            <person name="Galac M.R."/>
            <person name="Lazzaro B.P."/>
        </authorList>
    </citation>
    <scope>NUCLEOTIDE SEQUENCE [LARGE SCALE GENOMIC DNA]</scope>
    <source>
        <strain evidence="2 3">DSM 19968</strain>
    </source>
</reference>
<accession>K8WPC5</accession>
<feature type="coiled-coil region" evidence="1">
    <location>
        <begin position="137"/>
        <end position="164"/>
    </location>
</feature>
<dbReference type="Proteomes" id="UP000009336">
    <property type="component" value="Unassembled WGS sequence"/>
</dbReference>
<evidence type="ECO:0000256" key="1">
    <source>
        <dbReference type="SAM" id="Coils"/>
    </source>
</evidence>
<protein>
    <submittedName>
        <fullName evidence="2">Uncharacterized protein</fullName>
    </submittedName>
</protein>
<dbReference type="OrthoDB" id="6465451at2"/>
<dbReference type="RefSeq" id="WP_008911903.1">
    <property type="nucleotide sequence ID" value="NZ_KB233222.1"/>
</dbReference>
<name>K8WPC5_9GAMM</name>
<evidence type="ECO:0000313" key="3">
    <source>
        <dbReference type="Proteomes" id="UP000009336"/>
    </source>
</evidence>
<sequence>MKISNTNFDNAIITTQTSQPSLEKSYQEINKLTRTINAINNNIHIYYNKPIAIKEDIINNKHNILIKVNKFITEHDENSIVRFKNGKFKLGKPNGFLKNIFHGARYQAERAAAAKIANINVGKTSASQIRDSLNTGIINMKYEISLLNDEKEELQTKINKIELKLDIV</sequence>
<comment type="caution">
    <text evidence="2">The sequence shown here is derived from an EMBL/GenBank/DDBJ whole genome shotgun (WGS) entry which is preliminary data.</text>
</comment>
<organism evidence="2 3">
    <name type="scientific">Providencia burhodogranariea DSM 19968</name>
    <dbReference type="NCBI Taxonomy" id="1141662"/>
    <lineage>
        <taxon>Bacteria</taxon>
        <taxon>Pseudomonadati</taxon>
        <taxon>Pseudomonadota</taxon>
        <taxon>Gammaproteobacteria</taxon>
        <taxon>Enterobacterales</taxon>
        <taxon>Morganellaceae</taxon>
        <taxon>Providencia</taxon>
    </lineage>
</organism>
<gene>
    <name evidence="2" type="ORF">OOA_09438</name>
</gene>
<dbReference type="EMBL" id="AKKL01000023">
    <property type="protein sequence ID" value="EKT61816.1"/>
    <property type="molecule type" value="Genomic_DNA"/>
</dbReference>
<dbReference type="HOGENOM" id="CLU_1585030_0_0_6"/>